<evidence type="ECO:0000313" key="2">
    <source>
        <dbReference type="Proteomes" id="UP001152795"/>
    </source>
</evidence>
<dbReference type="AlphaFoldDB" id="A0A7D9LVC7"/>
<reference evidence="1" key="1">
    <citation type="submission" date="2020-04" db="EMBL/GenBank/DDBJ databases">
        <authorList>
            <person name="Alioto T."/>
            <person name="Alioto T."/>
            <person name="Gomez Garrido J."/>
        </authorList>
    </citation>
    <scope>NUCLEOTIDE SEQUENCE</scope>
    <source>
        <strain evidence="1">A484AB</strain>
    </source>
</reference>
<proteinExistence type="predicted"/>
<dbReference type="Proteomes" id="UP001152795">
    <property type="component" value="Unassembled WGS sequence"/>
</dbReference>
<gene>
    <name evidence="1" type="ORF">PACLA_8A033040</name>
</gene>
<evidence type="ECO:0000313" key="1">
    <source>
        <dbReference type="EMBL" id="CAB4039772.1"/>
    </source>
</evidence>
<organism evidence="1 2">
    <name type="scientific">Paramuricea clavata</name>
    <name type="common">Red gorgonian</name>
    <name type="synonym">Violescent sea-whip</name>
    <dbReference type="NCBI Taxonomy" id="317549"/>
    <lineage>
        <taxon>Eukaryota</taxon>
        <taxon>Metazoa</taxon>
        <taxon>Cnidaria</taxon>
        <taxon>Anthozoa</taxon>
        <taxon>Octocorallia</taxon>
        <taxon>Malacalcyonacea</taxon>
        <taxon>Plexauridae</taxon>
        <taxon>Paramuricea</taxon>
    </lineage>
</organism>
<protein>
    <submittedName>
        <fullName evidence="1">Uncharacterized protein</fullName>
    </submittedName>
</protein>
<keyword evidence="2" id="KW-1185">Reference proteome</keyword>
<comment type="caution">
    <text evidence="1">The sequence shown here is derived from an EMBL/GenBank/DDBJ whole genome shotgun (WGS) entry which is preliminary data.</text>
</comment>
<accession>A0A7D9LVC7</accession>
<dbReference type="EMBL" id="CACRXK020025839">
    <property type="protein sequence ID" value="CAB4039772.1"/>
    <property type="molecule type" value="Genomic_DNA"/>
</dbReference>
<name>A0A7D9LVC7_PARCT</name>
<sequence length="211" mass="24198">MDRPSTARAPTNGVTPRLPKRDILPEEEGPVAPDKARLPTIFIGSISGRYTRKIWKKDRDSVRTYYRQSRKMFHGTFPDSDCCIRTVDKYLKKFAKVGFNHVRIIYSGEVNSLGNDDNRFVFDTGRDLSVRGLINFVLGKGMSLDLVIISLHSFIWADVLGLKLQPERSLTVYYPEYLLPTNLEDSSLDMFDKTGTKALKTWQFFKATYKT</sequence>